<name>A0ABS5S356_9FLAO</name>
<reference evidence="1 2" key="1">
    <citation type="submission" date="2021-05" db="EMBL/GenBank/DDBJ databases">
        <title>Aequorivita echinoideorum JCM 30378 genome.</title>
        <authorList>
            <person name="Zhang H."/>
            <person name="Li C."/>
        </authorList>
    </citation>
    <scope>NUCLEOTIDE SEQUENCE [LARGE SCALE GENOMIC DNA]</scope>
    <source>
        <strain evidence="1 2">JCM30378</strain>
    </source>
</reference>
<organism evidence="1 2">
    <name type="scientific">Aequorivita echinoideorum</name>
    <dbReference type="NCBI Taxonomy" id="1549647"/>
    <lineage>
        <taxon>Bacteria</taxon>
        <taxon>Pseudomonadati</taxon>
        <taxon>Bacteroidota</taxon>
        <taxon>Flavobacteriia</taxon>
        <taxon>Flavobacteriales</taxon>
        <taxon>Flavobacteriaceae</taxon>
        <taxon>Aequorivita</taxon>
    </lineage>
</organism>
<keyword evidence="2" id="KW-1185">Reference proteome</keyword>
<gene>
    <name evidence="1" type="ORF">KIV10_05545</name>
</gene>
<sequence length="200" mass="23555">MSEVSLATEGRDTHFENVLAFYLDDKRTEEQKLALLSPFEIELKKRWEAAFQMMLEFRSQEDAVKKLVAVFGVSKATAYRDVKRTEMLFGSFKRFDKEAWRYIQIERKHKYLQIALKEKNMEMVYKFDQAIDKLLGLDKEDSPIDLDKIASQNYDIIISNKQARLIKMIHAQGGVVNMNVRDTIDIDFEELKNKDEDEQE</sequence>
<evidence type="ECO:0000313" key="2">
    <source>
        <dbReference type="Proteomes" id="UP001297092"/>
    </source>
</evidence>
<dbReference type="RefSeq" id="WP_214112497.1">
    <property type="nucleotide sequence ID" value="NZ_JAHCTB010000002.1"/>
</dbReference>
<comment type="caution">
    <text evidence="1">The sequence shown here is derived from an EMBL/GenBank/DDBJ whole genome shotgun (WGS) entry which is preliminary data.</text>
</comment>
<accession>A0ABS5S356</accession>
<dbReference type="EMBL" id="JAHCTB010000002">
    <property type="protein sequence ID" value="MBT0607640.1"/>
    <property type="molecule type" value="Genomic_DNA"/>
</dbReference>
<evidence type="ECO:0000313" key="1">
    <source>
        <dbReference type="EMBL" id="MBT0607640.1"/>
    </source>
</evidence>
<proteinExistence type="predicted"/>
<dbReference type="Proteomes" id="UP001297092">
    <property type="component" value="Unassembled WGS sequence"/>
</dbReference>
<protein>
    <submittedName>
        <fullName evidence="1">Uncharacterized protein</fullName>
    </submittedName>
</protein>